<feature type="compositionally biased region" description="Basic and acidic residues" evidence="1">
    <location>
        <begin position="36"/>
        <end position="62"/>
    </location>
</feature>
<dbReference type="AlphaFoldDB" id="A0AA43GNY6"/>
<reference evidence="2 3" key="1">
    <citation type="journal article" date="2023" name="J. Phycol.">
        <title>Chrysosporum ovalisporum is synonymous with the true-branching cyanobacterium Umezakia natans (Nostocales/Aphanizomenonaceae).</title>
        <authorList>
            <person name="McGregor G.B."/>
            <person name="Sendall B.C."/>
            <person name="Niiyama Y."/>
            <person name="Tuji A."/>
            <person name="Willis A."/>
        </authorList>
    </citation>
    <scope>NUCLEOTIDE SEQUENCE [LARGE SCALE GENOMIC DNA]</scope>
    <source>
        <strain evidence="2 3">ANA360D</strain>
    </source>
</reference>
<dbReference type="RefSeq" id="WP_280653111.1">
    <property type="nucleotide sequence ID" value="NZ_JANQDH010000012.1"/>
</dbReference>
<evidence type="ECO:0000313" key="3">
    <source>
        <dbReference type="Proteomes" id="UP001159387"/>
    </source>
</evidence>
<gene>
    <name evidence="2" type="ORF">NWP17_01310</name>
</gene>
<evidence type="ECO:0000256" key="1">
    <source>
        <dbReference type="SAM" id="MobiDB-lite"/>
    </source>
</evidence>
<keyword evidence="3" id="KW-1185">Reference proteome</keyword>
<protein>
    <submittedName>
        <fullName evidence="2">Uncharacterized protein</fullName>
    </submittedName>
</protein>
<evidence type="ECO:0000313" key="2">
    <source>
        <dbReference type="EMBL" id="MDH6059094.1"/>
    </source>
</evidence>
<feature type="region of interest" description="Disordered" evidence="1">
    <location>
        <begin position="1"/>
        <end position="62"/>
    </location>
</feature>
<name>A0AA43GNY6_9CYAN</name>
<feature type="compositionally biased region" description="Polar residues" evidence="1">
    <location>
        <begin position="1"/>
        <end position="19"/>
    </location>
</feature>
<organism evidence="2 3">
    <name type="scientific">Chrysosporum bergii ANA360D</name>
    <dbReference type="NCBI Taxonomy" id="617107"/>
    <lineage>
        <taxon>Bacteria</taxon>
        <taxon>Bacillati</taxon>
        <taxon>Cyanobacteriota</taxon>
        <taxon>Cyanophyceae</taxon>
        <taxon>Nostocales</taxon>
        <taxon>Nodulariaceae</taxon>
        <taxon>Chrysosporum</taxon>
    </lineage>
</organism>
<sequence length="62" mass="6858">MSSELEISQEHVTNNQAVGQTLLDRGIPPENLPPAEDVKKVERRLSSAEKTVDKNQDGLESK</sequence>
<proteinExistence type="predicted"/>
<accession>A0AA43GNY6</accession>
<dbReference type="Proteomes" id="UP001159387">
    <property type="component" value="Unassembled WGS sequence"/>
</dbReference>
<dbReference type="EMBL" id="JANQDH010000012">
    <property type="protein sequence ID" value="MDH6059094.1"/>
    <property type="molecule type" value="Genomic_DNA"/>
</dbReference>
<comment type="caution">
    <text evidence="2">The sequence shown here is derived from an EMBL/GenBank/DDBJ whole genome shotgun (WGS) entry which is preliminary data.</text>
</comment>